<sequence length="109" mass="12154">PYIRWQKPVIVLVNRHSYSATNDFVNMMRILPRVTIMGDKTGGGSGLPFSAELPNSWSVRFSASPTLDAGMQQIEFGIDPDVSINMTIDDIRDNRDTIIEAARAMLRQG</sequence>
<gene>
    <name evidence="2" type="ORF">IAA93_02040</name>
</gene>
<proteinExistence type="predicted"/>
<evidence type="ECO:0000259" key="1">
    <source>
        <dbReference type="Pfam" id="PF03572"/>
    </source>
</evidence>
<dbReference type="Proteomes" id="UP000787625">
    <property type="component" value="Unassembled WGS sequence"/>
</dbReference>
<dbReference type="InterPro" id="IPR029045">
    <property type="entry name" value="ClpP/crotonase-like_dom_sf"/>
</dbReference>
<dbReference type="EMBL" id="DWUP01000040">
    <property type="protein sequence ID" value="HJD52495.1"/>
    <property type="molecule type" value="Genomic_DNA"/>
</dbReference>
<reference evidence="2" key="2">
    <citation type="submission" date="2021-04" db="EMBL/GenBank/DDBJ databases">
        <authorList>
            <person name="Gilroy R."/>
        </authorList>
    </citation>
    <scope>NUCLEOTIDE SEQUENCE</scope>
    <source>
        <strain evidence="2">MalCec1-1739</strain>
    </source>
</reference>
<dbReference type="SUPFAM" id="SSF52096">
    <property type="entry name" value="ClpP/crotonase"/>
    <property type="match status" value="1"/>
</dbReference>
<dbReference type="PANTHER" id="PTHR11261:SF3">
    <property type="entry name" value="RETINOL-BINDING PROTEIN 3"/>
    <property type="match status" value="1"/>
</dbReference>
<evidence type="ECO:0000313" key="3">
    <source>
        <dbReference type="Proteomes" id="UP000787625"/>
    </source>
</evidence>
<evidence type="ECO:0000313" key="2">
    <source>
        <dbReference type="EMBL" id="HJD52495.1"/>
    </source>
</evidence>
<reference evidence="2" key="1">
    <citation type="journal article" date="2021" name="PeerJ">
        <title>Extensive microbial diversity within the chicken gut microbiome revealed by metagenomics and culture.</title>
        <authorList>
            <person name="Gilroy R."/>
            <person name="Ravi A."/>
            <person name="Getino M."/>
            <person name="Pursley I."/>
            <person name="Horton D.L."/>
            <person name="Alikhan N.F."/>
            <person name="Baker D."/>
            <person name="Gharbi K."/>
            <person name="Hall N."/>
            <person name="Watson M."/>
            <person name="Adriaenssens E.M."/>
            <person name="Foster-Nyarko E."/>
            <person name="Jarju S."/>
            <person name="Secka A."/>
            <person name="Antonio M."/>
            <person name="Oren A."/>
            <person name="Chaudhuri R.R."/>
            <person name="La Ragione R."/>
            <person name="Hildebrand F."/>
            <person name="Pallen M.J."/>
        </authorList>
    </citation>
    <scope>NUCLEOTIDE SEQUENCE</scope>
    <source>
        <strain evidence="2">MalCec1-1739</strain>
    </source>
</reference>
<feature type="domain" description="Tail specific protease" evidence="1">
    <location>
        <begin position="3"/>
        <end position="83"/>
    </location>
</feature>
<organism evidence="2 3">
    <name type="scientific">Candidatus Avibacteroides avistercoris</name>
    <dbReference type="NCBI Taxonomy" id="2840690"/>
    <lineage>
        <taxon>Bacteria</taxon>
        <taxon>Pseudomonadati</taxon>
        <taxon>Bacteroidota</taxon>
        <taxon>Bacteroidia</taxon>
        <taxon>Bacteroidales</taxon>
        <taxon>Bacteroidaceae</taxon>
        <taxon>Bacteroidaceae incertae sedis</taxon>
        <taxon>Candidatus Avibacteroides</taxon>
    </lineage>
</organism>
<accession>A0A9D2UH97</accession>
<dbReference type="Gene3D" id="3.90.226.10">
    <property type="entry name" value="2-enoyl-CoA Hydratase, Chain A, domain 1"/>
    <property type="match status" value="1"/>
</dbReference>
<protein>
    <submittedName>
        <fullName evidence="2">Peptidase S41</fullName>
    </submittedName>
</protein>
<comment type="caution">
    <text evidence="2">The sequence shown here is derived from an EMBL/GenBank/DDBJ whole genome shotgun (WGS) entry which is preliminary data.</text>
</comment>
<dbReference type="GO" id="GO:0008236">
    <property type="term" value="F:serine-type peptidase activity"/>
    <property type="evidence" value="ECO:0007669"/>
    <property type="project" value="InterPro"/>
</dbReference>
<dbReference type="AlphaFoldDB" id="A0A9D2UH97"/>
<dbReference type="PANTHER" id="PTHR11261">
    <property type="entry name" value="INTERPHOTORECEPTOR RETINOID-BINDING PROTEIN"/>
    <property type="match status" value="1"/>
</dbReference>
<dbReference type="InterPro" id="IPR005151">
    <property type="entry name" value="Tail-specific_protease"/>
</dbReference>
<dbReference type="GO" id="GO:0006508">
    <property type="term" value="P:proteolysis"/>
    <property type="evidence" value="ECO:0007669"/>
    <property type="project" value="InterPro"/>
</dbReference>
<dbReference type="Pfam" id="PF03572">
    <property type="entry name" value="Peptidase_S41"/>
    <property type="match status" value="1"/>
</dbReference>
<feature type="non-terminal residue" evidence="2">
    <location>
        <position position="1"/>
    </location>
</feature>
<name>A0A9D2UH97_9BACT</name>